<evidence type="ECO:0000256" key="1">
    <source>
        <dbReference type="SAM" id="Coils"/>
    </source>
</evidence>
<dbReference type="EMBL" id="LHXO01000068">
    <property type="protein sequence ID" value="KXA94287.1"/>
    <property type="molecule type" value="Genomic_DNA"/>
</dbReference>
<protein>
    <submittedName>
        <fullName evidence="2">Uncharacterized protein</fullName>
    </submittedName>
</protein>
<keyword evidence="3" id="KW-1185">Reference proteome</keyword>
<dbReference type="Proteomes" id="UP000070284">
    <property type="component" value="Unassembled WGS sequence"/>
</dbReference>
<keyword evidence="1" id="KW-0175">Coiled coil</keyword>
<evidence type="ECO:0000313" key="2">
    <source>
        <dbReference type="EMBL" id="KXA94287.1"/>
    </source>
</evidence>
<reference evidence="2 3" key="1">
    <citation type="journal article" date="2016" name="Sci. Rep.">
        <title>Metabolic traits of an uncultured archaeal lineage -MSBL1- from brine pools of the Red Sea.</title>
        <authorList>
            <person name="Mwirichia R."/>
            <person name="Alam I."/>
            <person name="Rashid M."/>
            <person name="Vinu M."/>
            <person name="Ba-Alawi W."/>
            <person name="Anthony Kamau A."/>
            <person name="Kamanda Ngugi D."/>
            <person name="Goker M."/>
            <person name="Klenk H.P."/>
            <person name="Bajic V."/>
            <person name="Stingl U."/>
        </authorList>
    </citation>
    <scope>NUCLEOTIDE SEQUENCE [LARGE SCALE GENOMIC DNA]</scope>
    <source>
        <strain evidence="2">SCGC-AAA259E19</strain>
    </source>
</reference>
<comment type="caution">
    <text evidence="2">The sequence shown here is derived from an EMBL/GenBank/DDBJ whole genome shotgun (WGS) entry which is preliminary data.</text>
</comment>
<name>A0A133UJA7_9EURY</name>
<organism evidence="2 3">
    <name type="scientific">candidate division MSBL1 archaeon SCGC-AAA259E19</name>
    <dbReference type="NCBI Taxonomy" id="1698264"/>
    <lineage>
        <taxon>Archaea</taxon>
        <taxon>Methanobacteriati</taxon>
        <taxon>Methanobacteriota</taxon>
        <taxon>candidate division MSBL1</taxon>
    </lineage>
</organism>
<dbReference type="AlphaFoldDB" id="A0A133UJA7"/>
<gene>
    <name evidence="2" type="ORF">AKJ65_04865</name>
</gene>
<feature type="coiled-coil region" evidence="1">
    <location>
        <begin position="178"/>
        <end position="235"/>
    </location>
</feature>
<evidence type="ECO:0000313" key="3">
    <source>
        <dbReference type="Proteomes" id="UP000070284"/>
    </source>
</evidence>
<accession>A0A133UJA7</accession>
<proteinExistence type="predicted"/>
<sequence length="257" mass="30737">MTFKEFEKGRGRGKSYPLGFTKRKIILFIAQNFPEKVEEKKLRNYLEKEFEITGNTGIKRHLSDLEEKECIKKEYEPGIANYLKLNTNYDGFKSLCKLFLDSSDRAKFLKSDYAQEMLDDKFLRTQIEEFKEYLRENKVLEDNVMNWVDIFLDNYDIFRKFPIGLYYLLFPSELEEELSVFKEMAEEKEEQLDQFANLFVQNVTQEQIEKWEKMLDLAEQRIGKMRERFETIKQKWEEGEIGDNSYPAVNCSTAERA</sequence>